<dbReference type="PROSITE" id="PS51257">
    <property type="entry name" value="PROKAR_LIPOPROTEIN"/>
    <property type="match status" value="1"/>
</dbReference>
<evidence type="ECO:0000313" key="1">
    <source>
        <dbReference type="EMBL" id="KAA6323579.1"/>
    </source>
</evidence>
<sequence length="70" mass="7913">MDKLLKQFTYILGFTVVMIVAGCSENIPDEITTIETGRLFSPTDFETRVVDKTSVRLTWKAVANAKRFAK</sequence>
<proteinExistence type="predicted"/>
<reference evidence="1" key="1">
    <citation type="submission" date="2019-03" db="EMBL/GenBank/DDBJ databases">
        <title>Single cell metagenomics reveals metabolic interactions within the superorganism composed of flagellate Streblomastix strix and complex community of Bacteroidetes bacteria on its surface.</title>
        <authorList>
            <person name="Treitli S.C."/>
            <person name="Kolisko M."/>
            <person name="Husnik F."/>
            <person name="Keeling P."/>
            <person name="Hampl V."/>
        </authorList>
    </citation>
    <scope>NUCLEOTIDE SEQUENCE</scope>
    <source>
        <strain evidence="1">STM</strain>
    </source>
</reference>
<gene>
    <name evidence="1" type="ORF">EZS27_026996</name>
</gene>
<dbReference type="AlphaFoldDB" id="A0A5J4QR22"/>
<comment type="caution">
    <text evidence="1">The sequence shown here is derived from an EMBL/GenBank/DDBJ whole genome shotgun (WGS) entry which is preliminary data.</text>
</comment>
<organism evidence="1">
    <name type="scientific">termite gut metagenome</name>
    <dbReference type="NCBI Taxonomy" id="433724"/>
    <lineage>
        <taxon>unclassified sequences</taxon>
        <taxon>metagenomes</taxon>
        <taxon>organismal metagenomes</taxon>
    </lineage>
</organism>
<protein>
    <submittedName>
        <fullName evidence="1">Uncharacterized protein</fullName>
    </submittedName>
</protein>
<accession>A0A5J4QR22</accession>
<name>A0A5J4QR22_9ZZZZ</name>
<dbReference type="EMBL" id="SNRY01002771">
    <property type="protein sequence ID" value="KAA6323579.1"/>
    <property type="molecule type" value="Genomic_DNA"/>
</dbReference>